<feature type="non-terminal residue" evidence="1">
    <location>
        <position position="60"/>
    </location>
</feature>
<protein>
    <submittedName>
        <fullName evidence="1">Uncharacterized protein</fullName>
    </submittedName>
</protein>
<organism evidence="1">
    <name type="scientific">marine metagenome</name>
    <dbReference type="NCBI Taxonomy" id="408172"/>
    <lineage>
        <taxon>unclassified sequences</taxon>
        <taxon>metagenomes</taxon>
        <taxon>ecological metagenomes</taxon>
    </lineage>
</organism>
<sequence>MIIFPIINFVLPLMLTCLVLVDDPPRCSECRKKMEMTVLENKTDEFAQIADSDEFNVNPV</sequence>
<evidence type="ECO:0000313" key="1">
    <source>
        <dbReference type="EMBL" id="SVD55211.1"/>
    </source>
</evidence>
<dbReference type="EMBL" id="UINC01157944">
    <property type="protein sequence ID" value="SVD55211.1"/>
    <property type="molecule type" value="Genomic_DNA"/>
</dbReference>
<gene>
    <name evidence="1" type="ORF">METZ01_LOCUS408065</name>
</gene>
<reference evidence="1" key="1">
    <citation type="submission" date="2018-05" db="EMBL/GenBank/DDBJ databases">
        <authorList>
            <person name="Lanie J.A."/>
            <person name="Ng W.-L."/>
            <person name="Kazmierczak K.M."/>
            <person name="Andrzejewski T.M."/>
            <person name="Davidsen T.M."/>
            <person name="Wayne K.J."/>
            <person name="Tettelin H."/>
            <person name="Glass J.I."/>
            <person name="Rusch D."/>
            <person name="Podicherti R."/>
            <person name="Tsui H.-C.T."/>
            <person name="Winkler M.E."/>
        </authorList>
    </citation>
    <scope>NUCLEOTIDE SEQUENCE</scope>
</reference>
<proteinExistence type="predicted"/>
<name>A0A382WAN5_9ZZZZ</name>
<accession>A0A382WAN5</accession>
<dbReference type="AlphaFoldDB" id="A0A382WAN5"/>